<reference evidence="2 3" key="1">
    <citation type="submission" date="2017-06" db="EMBL/GenBank/DDBJ databases">
        <authorList>
            <person name="Kim H.J."/>
            <person name="Triplett B.A."/>
        </authorList>
    </citation>
    <scope>NUCLEOTIDE SEQUENCE [LARGE SCALE GENOMIC DNA]</scope>
    <source>
        <strain evidence="2 3">DSM 43151</strain>
    </source>
</reference>
<evidence type="ECO:0000313" key="2">
    <source>
        <dbReference type="EMBL" id="SNS14251.1"/>
    </source>
</evidence>
<accession>A0A239C3P4</accession>
<dbReference type="EMBL" id="FZNR01000010">
    <property type="protein sequence ID" value="SNS14251.1"/>
    <property type="molecule type" value="Genomic_DNA"/>
</dbReference>
<feature type="region of interest" description="Disordered" evidence="1">
    <location>
        <begin position="375"/>
        <end position="396"/>
    </location>
</feature>
<evidence type="ECO:0000313" key="3">
    <source>
        <dbReference type="Proteomes" id="UP000198415"/>
    </source>
</evidence>
<proteinExistence type="predicted"/>
<dbReference type="OrthoDB" id="9027184at2"/>
<organism evidence="2 3">
    <name type="scientific">Actinoplanes regularis</name>
    <dbReference type="NCBI Taxonomy" id="52697"/>
    <lineage>
        <taxon>Bacteria</taxon>
        <taxon>Bacillati</taxon>
        <taxon>Actinomycetota</taxon>
        <taxon>Actinomycetes</taxon>
        <taxon>Micromonosporales</taxon>
        <taxon>Micromonosporaceae</taxon>
        <taxon>Actinoplanes</taxon>
    </lineage>
</organism>
<name>A0A239C3P4_9ACTN</name>
<dbReference type="Proteomes" id="UP000198415">
    <property type="component" value="Unassembled WGS sequence"/>
</dbReference>
<keyword evidence="3" id="KW-1185">Reference proteome</keyword>
<evidence type="ECO:0000256" key="1">
    <source>
        <dbReference type="SAM" id="MobiDB-lite"/>
    </source>
</evidence>
<sequence>MTATPGPPLPDGSDLLLTRDRAAILAGILSGRTGFTPEWVLSPGGTGQGLCDIFAGFLELLQRRLAQVPDHRQAVLLDMLGAALLPAQGARTHILLTAVPGTRGARVPAGTRIGAKVDGRDAPVVFETQQDVAICPATIVEVHSVVPGADAEQDHSADHLAHRPFTLFGSPRAVTRDLYLGHDELLAFDGRAVVEIETGVAVPAAAPLRLGWSWWDGAAWRDFAGFAPSAQQAGDDDSVDGTSGLTRAGTIRLVAPCAASVPLTLDGRTTHWVRGRVAMPLGMAGTSRSGQVPSLSGLRLRALNEHRRLRVRRSRDQSPTASLRIWWPDAPGTAFTRHLLDGTTGTRSGADVALGEPAVPLPATLTGHVFRAGISLKDARPPSPPAPQPGTDDPHRAAFASDEELTDPLLADPGTVIDISVNRGLPLDKAIADQRAADLSTTFAPLGPSPARGAAFMFACASATRRPGTRVTLVVERPRTSAEKADELTGQQEGSVQAAQQLLAEIITALESGAIASGLTAALTALNQPLPTLIAQDPAAWYGSVRATVQTSLGQLRDAASRDHAVWTQVAAAVQQLDAALAAANAKPGATQARTSIGPSPRDLARVLAAIAHATEVLAAGGATLSGPRAALENAITGGTDAEVAAAESTLHVALDGLLAAAVPFLPAGALPPVFSQNPAAFLTTVQSQLTSAKNSVVQAQTGLATAFTKLKNFNPADLVKAAAPDLSRQLDPPRIAWEYHDGERWRPLGAEGDTQVLSLQDSGSVRFTVPDDIAEVDIGGDVRRWMRARLSEGAYAHLRLVSWTDTSGVLNFLPVVEPRAPMIDRIEVFYQHRSPARAPLAVKVEDDHQWRDLTRDVTWPGPGATPFRPMAETAPTVYLGLDGDLPADRIGLYLQLTRGSEPTSALRPVWEGFDGRGWVRLPSQDGTDGLRRTGVVGLLWPGTEGTPGVTVTGAIGRTITLLGAGAAQRFTPGDRLVLADLQGQEPVNVESATGRTVISRNPLSRAYSGSQMRAAPPSRFGTPRTWIRAVFDPEQPVAPLPLDSVAAHAVEVAQAETLHDEVLGSGDGSPAQVLVARRFPFAGDPELEVRELDGDRADLDADVLTRTLEAEGINAGDARVVRDPRSGRVREVWVRWRPVRSLGQAGPADRAFVADPAQGRIRFGGNGHGRPLPEGRDNVRLTTYRICEGTTGNVGSGTITQLLSSAVAGEVGNPEPATGGAGIETLDRVLARGPALLRHRRLALTERDVAAIAVEASPAVVRARAIGARDRFGRALPGAVRVIIVPRDGTDRPQPGPALLARVRGAVSSAAPLVAAGGVTVEGPVYTPVGVDVTVLPVRAGEAGPVREAVLAALERFLHPLRGGPDGRGWDLGRAVHLSDAARALEAVAGVDALRDMVLTRDGTPVGDAATIGPDEVVCAGRLVLRMGA</sequence>
<protein>
    <submittedName>
        <fullName evidence="2">Putative baseplate assembly protein</fullName>
    </submittedName>
</protein>
<dbReference type="RefSeq" id="WP_089295790.1">
    <property type="nucleotide sequence ID" value="NZ_BOMU01000062.1"/>
</dbReference>
<gene>
    <name evidence="2" type="ORF">SAMN06264365_110262</name>
</gene>